<protein>
    <recommendedName>
        <fullName evidence="4">Glycoside hydrolase family 5 domain-containing protein</fullName>
    </recommendedName>
</protein>
<organism evidence="5 6">
    <name type="scientific">Dactylosporangium maewongense</name>
    <dbReference type="NCBI Taxonomy" id="634393"/>
    <lineage>
        <taxon>Bacteria</taxon>
        <taxon>Bacillati</taxon>
        <taxon>Actinomycetota</taxon>
        <taxon>Actinomycetes</taxon>
        <taxon>Micromonosporales</taxon>
        <taxon>Micromonosporaceae</taxon>
        <taxon>Dactylosporangium</taxon>
    </lineage>
</organism>
<keyword evidence="2 3" id="KW-0326">Glycosidase</keyword>
<evidence type="ECO:0000256" key="3">
    <source>
        <dbReference type="RuleBase" id="RU361153"/>
    </source>
</evidence>
<feature type="domain" description="Glycoside hydrolase family 5" evidence="4">
    <location>
        <begin position="6"/>
        <end position="136"/>
    </location>
</feature>
<gene>
    <name evidence="5" type="ORF">GCM10009827_084950</name>
</gene>
<dbReference type="InterPro" id="IPR017853">
    <property type="entry name" value="GH"/>
</dbReference>
<evidence type="ECO:0000259" key="4">
    <source>
        <dbReference type="Pfam" id="PF00150"/>
    </source>
</evidence>
<evidence type="ECO:0000256" key="2">
    <source>
        <dbReference type="ARBA" id="ARBA00023295"/>
    </source>
</evidence>
<dbReference type="Pfam" id="PF00150">
    <property type="entry name" value="Cellulase"/>
    <property type="match status" value="1"/>
</dbReference>
<accession>A0ABP4MWA0</accession>
<comment type="caution">
    <text evidence="5">The sequence shown here is derived from an EMBL/GenBank/DDBJ whole genome shotgun (WGS) entry which is preliminary data.</text>
</comment>
<evidence type="ECO:0000313" key="6">
    <source>
        <dbReference type="Proteomes" id="UP001501470"/>
    </source>
</evidence>
<name>A0ABP4MWA0_9ACTN</name>
<keyword evidence="6" id="KW-1185">Reference proteome</keyword>
<dbReference type="Gene3D" id="3.20.20.80">
    <property type="entry name" value="Glycosidases"/>
    <property type="match status" value="1"/>
</dbReference>
<dbReference type="SUPFAM" id="SSF51445">
    <property type="entry name" value="(Trans)glycosidases"/>
    <property type="match status" value="1"/>
</dbReference>
<reference evidence="6" key="1">
    <citation type="journal article" date="2019" name="Int. J. Syst. Evol. Microbiol.">
        <title>The Global Catalogue of Microorganisms (GCM) 10K type strain sequencing project: providing services to taxonomists for standard genome sequencing and annotation.</title>
        <authorList>
            <consortium name="The Broad Institute Genomics Platform"/>
            <consortium name="The Broad Institute Genome Sequencing Center for Infectious Disease"/>
            <person name="Wu L."/>
            <person name="Ma J."/>
        </authorList>
    </citation>
    <scope>NUCLEOTIDE SEQUENCE [LARGE SCALE GENOMIC DNA]</scope>
    <source>
        <strain evidence="6">JCM 15933</strain>
    </source>
</reference>
<dbReference type="InterPro" id="IPR001547">
    <property type="entry name" value="Glyco_hydro_5"/>
</dbReference>
<comment type="similarity">
    <text evidence="3">Belongs to the glycosyl hydrolase 5 (cellulase A) family.</text>
</comment>
<dbReference type="RefSeq" id="WP_344509471.1">
    <property type="nucleotide sequence ID" value="NZ_BAAAQD010000022.1"/>
</dbReference>
<proteinExistence type="inferred from homology"/>
<evidence type="ECO:0000256" key="1">
    <source>
        <dbReference type="ARBA" id="ARBA00022801"/>
    </source>
</evidence>
<keyword evidence="1 3" id="KW-0378">Hydrolase</keyword>
<evidence type="ECO:0000313" key="5">
    <source>
        <dbReference type="EMBL" id="GAA1551363.1"/>
    </source>
</evidence>
<dbReference type="EMBL" id="BAAAQD010000022">
    <property type="protein sequence ID" value="GAA1551363.1"/>
    <property type="molecule type" value="Genomic_DNA"/>
</dbReference>
<dbReference type="Proteomes" id="UP001501470">
    <property type="component" value="Unassembled WGS sequence"/>
</dbReference>
<sequence length="173" mass="18814">MRGANHGHAWYTSQTQVWADMKNSGANTIRVVLTGGRYGYSSPADVSAVISRCKAYKLVCVLENHDTTGYGDQGGAVTLDAAADYWLAVKSALQGQEAYAIINIGNEPLGNNSASQWAGATRAAVQKLRNGGGVEYLDMVYGFNVNNRSWWGDRIIWGTNGWKQTSRQATVYN</sequence>